<feature type="compositionally biased region" description="Low complexity" evidence="3">
    <location>
        <begin position="27"/>
        <end position="39"/>
    </location>
</feature>
<accession>A0A397H9W4</accession>
<dbReference type="SUPFAM" id="SSF54928">
    <property type="entry name" value="RNA-binding domain, RBD"/>
    <property type="match status" value="1"/>
</dbReference>
<dbReference type="PANTHER" id="PTHR19965">
    <property type="entry name" value="RNA AND EXPORT FACTOR BINDING PROTEIN"/>
    <property type="match status" value="1"/>
</dbReference>
<proteinExistence type="predicted"/>
<dbReference type="GO" id="GO:0003729">
    <property type="term" value="F:mRNA binding"/>
    <property type="evidence" value="ECO:0007669"/>
    <property type="project" value="TreeGrafter"/>
</dbReference>
<comment type="caution">
    <text evidence="5">The sequence shown here is derived from an EMBL/GenBank/DDBJ whole genome shotgun (WGS) entry which is preliminary data.</text>
</comment>
<dbReference type="EMBL" id="NIDN02000020">
    <property type="protein sequence ID" value="RLM00125.1"/>
    <property type="molecule type" value="Genomic_DNA"/>
</dbReference>
<sequence length="293" mass="30512">MSGKLDKSLDEILVNRRQNARRRTRRPAAASKPSSAAVPVGGVKKNARLAKPVAKGAQGGHPVATESKIMVSGLPSDVNEGNIKEYFSKSAGPVKRVMLTYNQNGTSRGIASIVFSKPDTAAKAAKELNGLLVDGRPMKIEVVVDASHAPSVPAPKPLGERVAQVKSQPKPATAAKAANTARGRGARRGRRGGARSSNRPKAKTVEELDAEMVDYFASNENTGPADANAPAATNGTVQQAATGGEDLGMAEISNQAAADSTPTTDTMSTPTRETTSTRITASTTTKSDPVMEE</sequence>
<dbReference type="InterPro" id="IPR051229">
    <property type="entry name" value="ALYREF_mRNA_export"/>
</dbReference>
<evidence type="ECO:0000256" key="2">
    <source>
        <dbReference type="PROSITE-ProRule" id="PRU00176"/>
    </source>
</evidence>
<feature type="compositionally biased region" description="Basic and acidic residues" evidence="3">
    <location>
        <begin position="1"/>
        <end position="14"/>
    </location>
</feature>
<feature type="domain" description="RRM" evidence="4">
    <location>
        <begin position="67"/>
        <end position="145"/>
    </location>
</feature>
<keyword evidence="6" id="KW-1185">Reference proteome</keyword>
<dbReference type="InterPro" id="IPR035979">
    <property type="entry name" value="RBD_domain_sf"/>
</dbReference>
<dbReference type="SMART" id="SM00360">
    <property type="entry name" value="RRM"/>
    <property type="match status" value="1"/>
</dbReference>
<dbReference type="InterPro" id="IPR025715">
    <property type="entry name" value="FoP_C"/>
</dbReference>
<dbReference type="Pfam" id="PF13865">
    <property type="entry name" value="FoP_duplication"/>
    <property type="match status" value="1"/>
</dbReference>
<organism evidence="5 6">
    <name type="scientific">Aspergillus turcosus</name>
    <dbReference type="NCBI Taxonomy" id="1245748"/>
    <lineage>
        <taxon>Eukaryota</taxon>
        <taxon>Fungi</taxon>
        <taxon>Dikarya</taxon>
        <taxon>Ascomycota</taxon>
        <taxon>Pezizomycotina</taxon>
        <taxon>Eurotiomycetes</taxon>
        <taxon>Eurotiomycetidae</taxon>
        <taxon>Eurotiales</taxon>
        <taxon>Aspergillaceae</taxon>
        <taxon>Aspergillus</taxon>
        <taxon>Aspergillus subgen. Fumigati</taxon>
    </lineage>
</organism>
<feature type="region of interest" description="Disordered" evidence="3">
    <location>
        <begin position="1"/>
        <end position="43"/>
    </location>
</feature>
<dbReference type="PANTHER" id="PTHR19965:SF35">
    <property type="entry name" value="RNA ANNEALING PROTEIN YRA1"/>
    <property type="match status" value="1"/>
</dbReference>
<dbReference type="Gene3D" id="3.30.70.330">
    <property type="match status" value="1"/>
</dbReference>
<feature type="region of interest" description="Disordered" evidence="3">
    <location>
        <begin position="218"/>
        <end position="238"/>
    </location>
</feature>
<evidence type="ECO:0000313" key="6">
    <source>
        <dbReference type="Proteomes" id="UP000215289"/>
    </source>
</evidence>
<dbReference type="STRING" id="1245748.A0A397H9W4"/>
<keyword evidence="1 2" id="KW-0694">RNA-binding</keyword>
<evidence type="ECO:0000259" key="4">
    <source>
        <dbReference type="PROSITE" id="PS50102"/>
    </source>
</evidence>
<reference evidence="5 6" key="1">
    <citation type="submission" date="2018-08" db="EMBL/GenBank/DDBJ databases">
        <title>Draft genome sequences of two Aspergillus turcosus clinical strains isolated from bronchoalveolar lavage fluid: one azole-susceptible and the other azole-resistant.</title>
        <authorList>
            <person name="Parent-Michaud M."/>
            <person name="Dufresne P.J."/>
            <person name="Fournier E."/>
            <person name="Martineau C."/>
            <person name="Moreira S."/>
            <person name="Perkins V."/>
            <person name="De Repentigny L."/>
            <person name="Dufresne S.F."/>
        </authorList>
    </citation>
    <scope>NUCLEOTIDE SEQUENCE [LARGE SCALE GENOMIC DNA]</scope>
    <source>
        <strain evidence="5">HMR AF 1038</strain>
    </source>
</reference>
<evidence type="ECO:0000256" key="3">
    <source>
        <dbReference type="SAM" id="MobiDB-lite"/>
    </source>
</evidence>
<feature type="compositionally biased region" description="Low complexity" evidence="3">
    <location>
        <begin position="169"/>
        <end position="183"/>
    </location>
</feature>
<dbReference type="GO" id="GO:0005634">
    <property type="term" value="C:nucleus"/>
    <property type="evidence" value="ECO:0007669"/>
    <property type="project" value="TreeGrafter"/>
</dbReference>
<feature type="compositionally biased region" description="Basic residues" evidence="3">
    <location>
        <begin position="184"/>
        <end position="202"/>
    </location>
</feature>
<gene>
    <name evidence="5" type="ORF">CFD26_108392</name>
</gene>
<dbReference type="OrthoDB" id="346839at2759"/>
<dbReference type="Pfam" id="PF00076">
    <property type="entry name" value="RRM_1"/>
    <property type="match status" value="1"/>
</dbReference>
<name>A0A397H9W4_9EURO</name>
<evidence type="ECO:0000313" key="5">
    <source>
        <dbReference type="EMBL" id="RLM00125.1"/>
    </source>
</evidence>
<dbReference type="InterPro" id="IPR012677">
    <property type="entry name" value="Nucleotide-bd_a/b_plait_sf"/>
</dbReference>
<dbReference type="AlphaFoldDB" id="A0A397H9W4"/>
<feature type="compositionally biased region" description="Low complexity" evidence="3">
    <location>
        <begin position="256"/>
        <end position="285"/>
    </location>
</feature>
<feature type="region of interest" description="Disordered" evidence="3">
    <location>
        <begin position="255"/>
        <end position="293"/>
    </location>
</feature>
<dbReference type="InterPro" id="IPR000504">
    <property type="entry name" value="RRM_dom"/>
</dbReference>
<feature type="region of interest" description="Disordered" evidence="3">
    <location>
        <begin position="149"/>
        <end position="206"/>
    </location>
</feature>
<dbReference type="PROSITE" id="PS50102">
    <property type="entry name" value="RRM"/>
    <property type="match status" value="1"/>
</dbReference>
<dbReference type="SMART" id="SM01218">
    <property type="entry name" value="FoP_duplication"/>
    <property type="match status" value="1"/>
</dbReference>
<evidence type="ECO:0000256" key="1">
    <source>
        <dbReference type="ARBA" id="ARBA00022884"/>
    </source>
</evidence>
<protein>
    <recommendedName>
        <fullName evidence="4">RRM domain-containing protein</fullName>
    </recommendedName>
</protein>
<dbReference type="Proteomes" id="UP000215289">
    <property type="component" value="Unassembled WGS sequence"/>
</dbReference>